<evidence type="ECO:0000256" key="5">
    <source>
        <dbReference type="ARBA" id="ARBA00022692"/>
    </source>
</evidence>
<feature type="transmembrane region" description="Helical" evidence="17">
    <location>
        <begin position="833"/>
        <end position="857"/>
    </location>
</feature>
<dbReference type="FunFam" id="3.40.50.2300:FF:000169">
    <property type="entry name" value="Glutamate receptor"/>
    <property type="match status" value="1"/>
</dbReference>
<dbReference type="PIRSF" id="PIRSF037090">
    <property type="entry name" value="Iontro_Glu-like_rcpt_pln"/>
    <property type="match status" value="1"/>
</dbReference>
<evidence type="ECO:0000256" key="4">
    <source>
        <dbReference type="ARBA" id="ARBA00022448"/>
    </source>
</evidence>
<evidence type="ECO:0000256" key="16">
    <source>
        <dbReference type="PIRSR" id="PIRSR037090-50"/>
    </source>
</evidence>
<keyword evidence="16" id="KW-1015">Disulfide bond</keyword>
<dbReference type="Pfam" id="PF01094">
    <property type="entry name" value="ANF_receptor"/>
    <property type="match status" value="1"/>
</dbReference>
<reference evidence="20" key="1">
    <citation type="journal article" date="2023" name="Science">
        <title>Elucidation of the pathway for biosynthesis of saponin adjuvants from the soapbark tree.</title>
        <authorList>
            <person name="Reed J."/>
            <person name="Orme A."/>
            <person name="El-Demerdash A."/>
            <person name="Owen C."/>
            <person name="Martin L.B.B."/>
            <person name="Misra R.C."/>
            <person name="Kikuchi S."/>
            <person name="Rejzek M."/>
            <person name="Martin A.C."/>
            <person name="Harkess A."/>
            <person name="Leebens-Mack J."/>
            <person name="Louveau T."/>
            <person name="Stephenson M.J."/>
            <person name="Osbourn A."/>
        </authorList>
    </citation>
    <scope>NUCLEOTIDE SEQUENCE</scope>
    <source>
        <strain evidence="20">S10</strain>
    </source>
</reference>
<dbReference type="InterPro" id="IPR015683">
    <property type="entry name" value="Ionotropic_Glu_rcpt"/>
</dbReference>
<evidence type="ECO:0000256" key="13">
    <source>
        <dbReference type="ARBA" id="ARBA00023303"/>
    </source>
</evidence>
<evidence type="ECO:0000256" key="10">
    <source>
        <dbReference type="ARBA" id="ARBA00023170"/>
    </source>
</evidence>
<keyword evidence="6 18" id="KW-0732">Signal</keyword>
<protein>
    <recommendedName>
        <fullName evidence="15">Glutamate receptor</fullName>
    </recommendedName>
</protein>
<comment type="subcellular location">
    <subcellularLocation>
        <location evidence="1">Membrane</location>
        <topology evidence="1">Multi-pass membrane protein</topology>
    </subcellularLocation>
</comment>
<evidence type="ECO:0000256" key="9">
    <source>
        <dbReference type="ARBA" id="ARBA00023136"/>
    </source>
</evidence>
<keyword evidence="21" id="KW-1185">Reference proteome</keyword>
<dbReference type="Gene3D" id="3.40.50.2300">
    <property type="match status" value="2"/>
</dbReference>
<accession>A0AAD7LHX4</accession>
<dbReference type="Proteomes" id="UP001163823">
    <property type="component" value="Chromosome 8"/>
</dbReference>
<feature type="transmembrane region" description="Helical" evidence="17">
    <location>
        <begin position="650"/>
        <end position="674"/>
    </location>
</feature>
<keyword evidence="8 15" id="KW-0406">Ion transport</keyword>
<evidence type="ECO:0000313" key="20">
    <source>
        <dbReference type="EMBL" id="KAJ7958444.1"/>
    </source>
</evidence>
<feature type="transmembrane region" description="Helical" evidence="17">
    <location>
        <begin position="590"/>
        <end position="608"/>
    </location>
</feature>
<evidence type="ECO:0000256" key="15">
    <source>
        <dbReference type="PIRNR" id="PIRNR037090"/>
    </source>
</evidence>
<keyword evidence="4 15" id="KW-0813">Transport</keyword>
<keyword evidence="7 17" id="KW-1133">Transmembrane helix</keyword>
<feature type="signal peptide" evidence="18">
    <location>
        <begin position="1"/>
        <end position="26"/>
    </location>
</feature>
<dbReference type="AlphaFoldDB" id="A0AAD7LHX4"/>
<keyword evidence="5 17" id="KW-0812">Transmembrane</keyword>
<evidence type="ECO:0000256" key="1">
    <source>
        <dbReference type="ARBA" id="ARBA00004141"/>
    </source>
</evidence>
<organism evidence="20 21">
    <name type="scientific">Quillaja saponaria</name>
    <name type="common">Soap bark tree</name>
    <dbReference type="NCBI Taxonomy" id="32244"/>
    <lineage>
        <taxon>Eukaryota</taxon>
        <taxon>Viridiplantae</taxon>
        <taxon>Streptophyta</taxon>
        <taxon>Embryophyta</taxon>
        <taxon>Tracheophyta</taxon>
        <taxon>Spermatophyta</taxon>
        <taxon>Magnoliopsida</taxon>
        <taxon>eudicotyledons</taxon>
        <taxon>Gunneridae</taxon>
        <taxon>Pentapetalae</taxon>
        <taxon>rosids</taxon>
        <taxon>fabids</taxon>
        <taxon>Fabales</taxon>
        <taxon>Quillajaceae</taxon>
        <taxon>Quillaja</taxon>
    </lineage>
</organism>
<keyword evidence="10 15" id="KW-0675">Receptor</keyword>
<dbReference type="CDD" id="cd13686">
    <property type="entry name" value="GluR_Plant"/>
    <property type="match status" value="1"/>
</dbReference>
<sequence length="956" mass="106191">MLKITAMKIVSCAFVFFVMRNCIATALNNTTIPVNVGVILDAEIWPGEMGLSCINMALSDFYVSNGDYKTRLVLNTKDSKTDVIGAALAGLDLVKNFGVKAIIGPLTSMQANFVINLGEKAHVPILTFSATSPSLTSFGSRYFFRVTQNDIDQVKAIGAIVQAFGWKEAVPMYIDNVYGEGVIPFLTSALQDVGTLVPYLSVFPSSATDDQIAQELDKLKKMKTRVFIVHMSFSIGIRLFTKAKQIGMMSQGYVWIMTNGLTNIINSMNSSVLESMQGVLGVRTYVPKTEELEDFKVRWKRQFQLHNPTIINPKMDVMGLWAYDAATALAMAIEKVAASTDIGFQMTNASSNITDVETPEVSQNGEKLRKALSSTRFRGLTGDFDLVNGQLQALTFHMINMNGNGVRGIGFWTPRNGLIRNLSSRNTTSYSTSKSNLGPIIWPGDTVMVPKGWEIPEGRLLRIGVPLKNGFTEFVNTKYDTDNNTTDVSGYCIDLFLAVTELLPYALPHEFIPFAPDVSESTDFYEQLLSQLYFGAFDAVVGDITINLNRSLNVDFTIVYTQNGATFIVPTKDKNKTDAWIFLKPLTWKLWITSVCFFVFVGFVVWVLEHRSNEDFRGSASHQVGTTFWFSFSTLVFAQRERVDSNLARLVVIIWVFVVLILTQSYTASLASFLTVQQLRPTIADVDEILRNGAHVGYQKGSFTYQILKHMGFVDFQLKAYSSPEECDRLLTLGTGNGGVAAAFDEIPYIELLQASYCSKYTTIGPTIKTNGFGFAFPINSPLVPDVSRAILEVTEGEQEKVKAIENKWFKNHTRCASSSTVNTSYSLDLDSFWGLFLIAGIASLSALILYMAMFFYRHKQVLRQFDPQDSIWNRICVLLRIFGQKDLTLYASREIGGQIDTDTNKVHSIGVNEASPEICCIPSPSCNLNQSDSNSSLSKDQEMFSTELGKANLTV</sequence>
<dbReference type="FunFam" id="3.40.50.2300:FF:000310">
    <property type="entry name" value="Glutamate receptor"/>
    <property type="match status" value="1"/>
</dbReference>
<keyword evidence="11" id="KW-0325">Glycoprotein</keyword>
<dbReference type="SMART" id="SM00079">
    <property type="entry name" value="PBPe"/>
    <property type="match status" value="1"/>
</dbReference>
<evidence type="ECO:0000256" key="8">
    <source>
        <dbReference type="ARBA" id="ARBA00023065"/>
    </source>
</evidence>
<evidence type="ECO:0000256" key="7">
    <source>
        <dbReference type="ARBA" id="ARBA00022989"/>
    </source>
</evidence>
<feature type="domain" description="Ionotropic glutamate receptor C-terminal" evidence="19">
    <location>
        <begin position="460"/>
        <end position="812"/>
    </location>
</feature>
<comment type="caution">
    <text evidence="20">The sequence shown here is derived from an EMBL/GenBank/DDBJ whole genome shotgun (WGS) entry which is preliminary data.</text>
</comment>
<dbReference type="GO" id="GO:0015276">
    <property type="term" value="F:ligand-gated monoatomic ion channel activity"/>
    <property type="evidence" value="ECO:0007669"/>
    <property type="project" value="InterPro"/>
</dbReference>
<evidence type="ECO:0000256" key="14">
    <source>
        <dbReference type="ARBA" id="ARBA00049638"/>
    </source>
</evidence>
<keyword evidence="9 15" id="KW-0472">Membrane</keyword>
<comment type="subunit">
    <text evidence="3">May form heteromers.</text>
</comment>
<feature type="disulfide bond" evidence="16">
    <location>
        <begin position="758"/>
        <end position="816"/>
    </location>
</feature>
<evidence type="ECO:0000256" key="2">
    <source>
        <dbReference type="ARBA" id="ARBA00008685"/>
    </source>
</evidence>
<dbReference type="FunFam" id="1.10.287.70:FF:000037">
    <property type="entry name" value="Glutamate receptor"/>
    <property type="match status" value="1"/>
</dbReference>
<dbReference type="GO" id="GO:0016020">
    <property type="term" value="C:membrane"/>
    <property type="evidence" value="ECO:0007669"/>
    <property type="project" value="UniProtKB-SubCell"/>
</dbReference>
<evidence type="ECO:0000256" key="17">
    <source>
        <dbReference type="SAM" id="Phobius"/>
    </source>
</evidence>
<evidence type="ECO:0000256" key="12">
    <source>
        <dbReference type="ARBA" id="ARBA00023286"/>
    </source>
</evidence>
<name>A0AAD7LHX4_QUISA</name>
<evidence type="ECO:0000313" key="21">
    <source>
        <dbReference type="Proteomes" id="UP001163823"/>
    </source>
</evidence>
<comment type="function">
    <text evidence="14">Glutamate-gated receptor that probably acts as a non-selective cation channel. May be involved in light-signal transduction and calcium homeostasis via the regulation of calcium influx into cells.</text>
</comment>
<dbReference type="Pfam" id="PF00060">
    <property type="entry name" value="Lig_chan"/>
    <property type="match status" value="1"/>
</dbReference>
<dbReference type="PANTHER" id="PTHR34836:SF1">
    <property type="entry name" value="OS09G0428600 PROTEIN"/>
    <property type="match status" value="1"/>
</dbReference>
<comment type="function">
    <text evidence="15">Glutamate-gated receptor that probably acts as non-selective cation channel.</text>
</comment>
<evidence type="ECO:0000256" key="11">
    <source>
        <dbReference type="ARBA" id="ARBA00023180"/>
    </source>
</evidence>
<dbReference type="CDD" id="cd19990">
    <property type="entry name" value="PBP1_GABAb_receptor_plant"/>
    <property type="match status" value="1"/>
</dbReference>
<dbReference type="KEGG" id="qsa:O6P43_019172"/>
<dbReference type="InterPro" id="IPR001828">
    <property type="entry name" value="ANF_lig-bd_rcpt"/>
</dbReference>
<dbReference type="SUPFAM" id="SSF53850">
    <property type="entry name" value="Periplasmic binding protein-like II"/>
    <property type="match status" value="1"/>
</dbReference>
<dbReference type="InterPro" id="IPR001320">
    <property type="entry name" value="Iontro_rcpt_C"/>
</dbReference>
<dbReference type="InterPro" id="IPR028082">
    <property type="entry name" value="Peripla_BP_I"/>
</dbReference>
<dbReference type="InterPro" id="IPR044440">
    <property type="entry name" value="GABAb_receptor_plant_PBP1"/>
</dbReference>
<dbReference type="Gene3D" id="3.40.190.10">
    <property type="entry name" value="Periplasmic binding protein-like II"/>
    <property type="match status" value="2"/>
</dbReference>
<evidence type="ECO:0000256" key="18">
    <source>
        <dbReference type="SAM" id="SignalP"/>
    </source>
</evidence>
<dbReference type="SUPFAM" id="SSF53822">
    <property type="entry name" value="Periplasmic binding protein-like I"/>
    <property type="match status" value="1"/>
</dbReference>
<dbReference type="InterPro" id="IPR017103">
    <property type="entry name" value="Iontropic_Glu_rcpt_pln"/>
</dbReference>
<comment type="similarity">
    <text evidence="2 15">Belongs to the glutamate-gated ion channel (TC 1.A.10.1) family.</text>
</comment>
<evidence type="ECO:0000256" key="6">
    <source>
        <dbReference type="ARBA" id="ARBA00022729"/>
    </source>
</evidence>
<dbReference type="PANTHER" id="PTHR34836">
    <property type="entry name" value="OS06G0188250 PROTEIN"/>
    <property type="match status" value="1"/>
</dbReference>
<keyword evidence="12 15" id="KW-1071">Ligand-gated ion channel</keyword>
<evidence type="ECO:0000259" key="19">
    <source>
        <dbReference type="SMART" id="SM00079"/>
    </source>
</evidence>
<proteinExistence type="inferred from homology"/>
<keyword evidence="13 15" id="KW-0407">Ion channel</keyword>
<evidence type="ECO:0000256" key="3">
    <source>
        <dbReference type="ARBA" id="ARBA00011095"/>
    </source>
</evidence>
<dbReference type="Gene3D" id="1.10.287.70">
    <property type="match status" value="1"/>
</dbReference>
<feature type="chain" id="PRO_5042044762" description="Glutamate receptor" evidence="18">
    <location>
        <begin position="27"/>
        <end position="956"/>
    </location>
</feature>
<dbReference type="EMBL" id="JARAOO010000008">
    <property type="protein sequence ID" value="KAJ7958444.1"/>
    <property type="molecule type" value="Genomic_DNA"/>
</dbReference>
<gene>
    <name evidence="20" type="ORF">O6P43_019172</name>
</gene>